<dbReference type="VEuPathDB" id="VectorBase:HLOH_048234"/>
<name>A0A9J6G8R8_HAELO</name>
<accession>A0A9J6G8R8</accession>
<gene>
    <name evidence="2" type="ORF">HPB48_007907</name>
</gene>
<evidence type="ECO:0000313" key="2">
    <source>
        <dbReference type="EMBL" id="KAH9370836.1"/>
    </source>
</evidence>
<dbReference type="EMBL" id="JABSTR010000005">
    <property type="protein sequence ID" value="KAH9370836.1"/>
    <property type="molecule type" value="Genomic_DNA"/>
</dbReference>
<dbReference type="AlphaFoldDB" id="A0A9J6G8R8"/>
<reference evidence="2 3" key="1">
    <citation type="journal article" date="2020" name="Cell">
        <title>Large-Scale Comparative Analyses of Tick Genomes Elucidate Their Genetic Diversity and Vector Capacities.</title>
        <authorList>
            <consortium name="Tick Genome and Microbiome Consortium (TIGMIC)"/>
            <person name="Jia N."/>
            <person name="Wang J."/>
            <person name="Shi W."/>
            <person name="Du L."/>
            <person name="Sun Y."/>
            <person name="Zhan W."/>
            <person name="Jiang J.F."/>
            <person name="Wang Q."/>
            <person name="Zhang B."/>
            <person name="Ji P."/>
            <person name="Bell-Sakyi L."/>
            <person name="Cui X.M."/>
            <person name="Yuan T.T."/>
            <person name="Jiang B.G."/>
            <person name="Yang W.F."/>
            <person name="Lam T.T."/>
            <person name="Chang Q.C."/>
            <person name="Ding S.J."/>
            <person name="Wang X.J."/>
            <person name="Zhu J.G."/>
            <person name="Ruan X.D."/>
            <person name="Zhao L."/>
            <person name="Wei J.T."/>
            <person name="Ye R.Z."/>
            <person name="Que T.C."/>
            <person name="Du C.H."/>
            <person name="Zhou Y.H."/>
            <person name="Cheng J.X."/>
            <person name="Dai P.F."/>
            <person name="Guo W.B."/>
            <person name="Han X.H."/>
            <person name="Huang E.J."/>
            <person name="Li L.F."/>
            <person name="Wei W."/>
            <person name="Gao Y.C."/>
            <person name="Liu J.Z."/>
            <person name="Shao H.Z."/>
            <person name="Wang X."/>
            <person name="Wang C.C."/>
            <person name="Yang T.C."/>
            <person name="Huo Q.B."/>
            <person name="Li W."/>
            <person name="Chen H.Y."/>
            <person name="Chen S.E."/>
            <person name="Zhou L.G."/>
            <person name="Ni X.B."/>
            <person name="Tian J.H."/>
            <person name="Sheng Y."/>
            <person name="Liu T."/>
            <person name="Pan Y.S."/>
            <person name="Xia L.Y."/>
            <person name="Li J."/>
            <person name="Zhao F."/>
            <person name="Cao W.C."/>
        </authorList>
    </citation>
    <scope>NUCLEOTIDE SEQUENCE [LARGE SCALE GENOMIC DNA]</scope>
    <source>
        <strain evidence="2">HaeL-2018</strain>
    </source>
</reference>
<feature type="compositionally biased region" description="Low complexity" evidence="1">
    <location>
        <begin position="7"/>
        <end position="16"/>
    </location>
</feature>
<keyword evidence="3" id="KW-1185">Reference proteome</keyword>
<proteinExistence type="predicted"/>
<sequence length="77" mass="8809">MEDEGPSTDSPGSGPPAEGEQPQRSGEILTVFFRPLQHFVVRRRAASLSILQYRGQVDVSRYRDIWKRIMVYESAKQ</sequence>
<comment type="caution">
    <text evidence="2">The sequence shown here is derived from an EMBL/GenBank/DDBJ whole genome shotgun (WGS) entry which is preliminary data.</text>
</comment>
<protein>
    <submittedName>
        <fullName evidence="2">Uncharacterized protein</fullName>
    </submittedName>
</protein>
<organism evidence="2 3">
    <name type="scientific">Haemaphysalis longicornis</name>
    <name type="common">Bush tick</name>
    <dbReference type="NCBI Taxonomy" id="44386"/>
    <lineage>
        <taxon>Eukaryota</taxon>
        <taxon>Metazoa</taxon>
        <taxon>Ecdysozoa</taxon>
        <taxon>Arthropoda</taxon>
        <taxon>Chelicerata</taxon>
        <taxon>Arachnida</taxon>
        <taxon>Acari</taxon>
        <taxon>Parasitiformes</taxon>
        <taxon>Ixodida</taxon>
        <taxon>Ixodoidea</taxon>
        <taxon>Ixodidae</taxon>
        <taxon>Haemaphysalinae</taxon>
        <taxon>Haemaphysalis</taxon>
    </lineage>
</organism>
<feature type="region of interest" description="Disordered" evidence="1">
    <location>
        <begin position="1"/>
        <end position="25"/>
    </location>
</feature>
<evidence type="ECO:0000256" key="1">
    <source>
        <dbReference type="SAM" id="MobiDB-lite"/>
    </source>
</evidence>
<evidence type="ECO:0000313" key="3">
    <source>
        <dbReference type="Proteomes" id="UP000821853"/>
    </source>
</evidence>
<dbReference type="Proteomes" id="UP000821853">
    <property type="component" value="Chromosome 3"/>
</dbReference>